<protein>
    <submittedName>
        <fullName evidence="1">Uncharacterized protein</fullName>
    </submittedName>
</protein>
<dbReference type="InterPro" id="IPR015943">
    <property type="entry name" value="WD40/YVTN_repeat-like_dom_sf"/>
</dbReference>
<name>A0A366K4V8_CYTFI</name>
<dbReference type="AlphaFoldDB" id="A0A366K4V8"/>
<dbReference type="EMBL" id="QNSF01000001">
    <property type="protein sequence ID" value="RBP96198.1"/>
    <property type="molecule type" value="Genomic_DNA"/>
</dbReference>
<dbReference type="Proteomes" id="UP000252731">
    <property type="component" value="Unassembled WGS sequence"/>
</dbReference>
<keyword evidence="2" id="KW-1185">Reference proteome</keyword>
<dbReference type="SUPFAM" id="SSF50998">
    <property type="entry name" value="Quinoprotein alcohol dehydrogenase-like"/>
    <property type="match status" value="1"/>
</dbReference>
<gene>
    <name evidence="1" type="ORF">DFO70_1011</name>
</gene>
<evidence type="ECO:0000313" key="1">
    <source>
        <dbReference type="EMBL" id="RBP96198.1"/>
    </source>
</evidence>
<sequence length="321" mass="36683">METYYVVGAQQKNGIYENWEQYQKGLILKVSPVKNLIEKCLEYTSPPEVLPDKEPSISFTAGTIKNNHLYVGTQTEILIYTLPDFRKVGYLSHPCFNDIHHVKPTAKGSLLVANTGLDMVSEVLITGEILNEWNVIGEDTWKRFSHSIDYRKVPTTKPHQSHPNFIFQLGEDVWVTRCLQQDAICLTKPNQQIKIGSAYVHDGIVVGDLIYFTQVNGKIVIVDIHTLHVKQVVDLNKITNTSKQLGWCRGIKVVDDHRVIVGFTRIRPSKKEQKDGTFVWEGQYGMLPTRIACYDLKKGKHLWDQQLEDYGMNAIYSIHNV</sequence>
<comment type="caution">
    <text evidence="1">The sequence shown here is derived from an EMBL/GenBank/DDBJ whole genome shotgun (WGS) entry which is preliminary data.</text>
</comment>
<dbReference type="InterPro" id="IPR011047">
    <property type="entry name" value="Quinoprotein_ADH-like_sf"/>
</dbReference>
<reference evidence="1 2" key="1">
    <citation type="submission" date="2018-06" db="EMBL/GenBank/DDBJ databases">
        <title>Freshwater and sediment microbial communities from various areas in North America, analyzing microbe dynamics in response to fracking.</title>
        <authorList>
            <person name="Lamendella R."/>
        </authorList>
    </citation>
    <scope>NUCLEOTIDE SEQUENCE [LARGE SCALE GENOMIC DNA]</scope>
    <source>
        <strain evidence="1 2">14_TX</strain>
    </source>
</reference>
<dbReference type="Gene3D" id="2.130.10.10">
    <property type="entry name" value="YVTN repeat-like/Quinoprotein amine dehydrogenase"/>
    <property type="match status" value="1"/>
</dbReference>
<accession>A0A366K4V8</accession>
<evidence type="ECO:0000313" key="2">
    <source>
        <dbReference type="Proteomes" id="UP000252731"/>
    </source>
</evidence>
<organism evidence="1 2">
    <name type="scientific">Cytobacillus firmus</name>
    <name type="common">Bacillus firmus</name>
    <dbReference type="NCBI Taxonomy" id="1399"/>
    <lineage>
        <taxon>Bacteria</taxon>
        <taxon>Bacillati</taxon>
        <taxon>Bacillota</taxon>
        <taxon>Bacilli</taxon>
        <taxon>Bacillales</taxon>
        <taxon>Bacillaceae</taxon>
        <taxon>Cytobacillus</taxon>
    </lineage>
</organism>
<dbReference type="OrthoDB" id="9808976at2"/>
<proteinExistence type="predicted"/>
<dbReference type="RefSeq" id="WP_113880754.1">
    <property type="nucleotide sequence ID" value="NZ_QNSF01000001.1"/>
</dbReference>